<keyword evidence="5 8" id="KW-0547">Nucleotide-binding</keyword>
<accession>A0A399FYC9</accession>
<dbReference type="Proteomes" id="UP000266287">
    <property type="component" value="Unassembled WGS sequence"/>
</dbReference>
<protein>
    <recommendedName>
        <fullName evidence="8">Glutamate 5-kinase</fullName>
        <ecNumber evidence="8">2.7.2.11</ecNumber>
    </recommendedName>
    <alternativeName>
        <fullName evidence="8">Gamma-glutamyl kinase</fullName>
        <shortName evidence="8">GK</shortName>
    </alternativeName>
</protein>
<comment type="caution">
    <text evidence="10">The sequence shown here is derived from an EMBL/GenBank/DDBJ whole genome shotgun (WGS) entry which is preliminary data.</text>
</comment>
<keyword evidence="6 8" id="KW-0418">Kinase</keyword>
<dbReference type="FunFam" id="2.30.130.10:FF:000007">
    <property type="entry name" value="Glutamate 5-kinase"/>
    <property type="match status" value="1"/>
</dbReference>
<dbReference type="InterPro" id="IPR001057">
    <property type="entry name" value="Glu/AcGlu_kinase"/>
</dbReference>
<sequence length="377" mass="40945">MDNFSINRKDVLKKVKCVVVKVGTTLLTSPSRGLGAKKMEKIVSEVNSLRQSGVKVVLVTSGAIAAGARQLGWKKKPLTILDKQAAAAVGQSSLMHLYEQLFREKGLLIAQMLLTRDDLSDRKRYLNARNTLIVLLKLGVLPIINENDSVAADEIKFGDNDVLSALVTNLIEADLLVILSDVDGVLRDSTMGKPKVVNIIPEVDAAMESLAGGAGGPDGTGGMQTKFQAAKIATNCGIPVVIANGKKKHILEKILACEEVGTLFLPHRRMESRKRWIVFSGKIKGKITIDGGATAALRHKGKSLLPRGVINQSGNFECGDLVQIIDESSCQEFARGLTNYSSIELDRIKGVKTQDIEPILGYKHYDEVVHRNNMVIL</sequence>
<comment type="pathway">
    <text evidence="8">Amino-acid biosynthesis; L-proline biosynthesis; L-glutamate 5-semialdehyde from L-glutamate: step 1/2.</text>
</comment>
<organism evidence="10 11">
    <name type="scientific">candidate division NPL-UPA2 bacterium Unc8</name>
    <dbReference type="NCBI Taxonomy" id="1980939"/>
    <lineage>
        <taxon>Bacteria</taxon>
    </lineage>
</organism>
<dbReference type="CDD" id="cd21157">
    <property type="entry name" value="PUA_G5K"/>
    <property type="match status" value="1"/>
</dbReference>
<dbReference type="InterPro" id="IPR005715">
    <property type="entry name" value="Glu_5kinase/COase_Synthase"/>
</dbReference>
<keyword evidence="3 8" id="KW-0641">Proline biosynthesis</keyword>
<feature type="binding site" evidence="8">
    <location>
        <position position="148"/>
    </location>
    <ligand>
        <name>substrate</name>
    </ligand>
</feature>
<proteinExistence type="inferred from homology"/>
<evidence type="ECO:0000256" key="1">
    <source>
        <dbReference type="ARBA" id="ARBA00022490"/>
    </source>
</evidence>
<evidence type="ECO:0000259" key="9">
    <source>
        <dbReference type="SMART" id="SM00359"/>
    </source>
</evidence>
<dbReference type="HAMAP" id="MF_00456">
    <property type="entry name" value="ProB"/>
    <property type="match status" value="1"/>
</dbReference>
<dbReference type="Pfam" id="PF00696">
    <property type="entry name" value="AA_kinase"/>
    <property type="match status" value="1"/>
</dbReference>
<evidence type="ECO:0000256" key="4">
    <source>
        <dbReference type="ARBA" id="ARBA00022679"/>
    </source>
</evidence>
<evidence type="ECO:0000256" key="6">
    <source>
        <dbReference type="ARBA" id="ARBA00022777"/>
    </source>
</evidence>
<dbReference type="InterPro" id="IPR001048">
    <property type="entry name" value="Asp/Glu/Uridylate_kinase"/>
</dbReference>
<dbReference type="EC" id="2.7.2.11" evidence="8"/>
<evidence type="ECO:0000256" key="3">
    <source>
        <dbReference type="ARBA" id="ARBA00022650"/>
    </source>
</evidence>
<dbReference type="SUPFAM" id="SSF53633">
    <property type="entry name" value="Carbamate kinase-like"/>
    <property type="match status" value="1"/>
</dbReference>
<comment type="function">
    <text evidence="8">Catalyzes the transfer of a phosphate group to glutamate to form L-glutamate 5-phosphate.</text>
</comment>
<dbReference type="InterPro" id="IPR002478">
    <property type="entry name" value="PUA"/>
</dbReference>
<dbReference type="Pfam" id="PF01472">
    <property type="entry name" value="PUA"/>
    <property type="match status" value="1"/>
</dbReference>
<dbReference type="GO" id="GO:0003723">
    <property type="term" value="F:RNA binding"/>
    <property type="evidence" value="ECO:0007669"/>
    <property type="project" value="InterPro"/>
</dbReference>
<evidence type="ECO:0000256" key="8">
    <source>
        <dbReference type="HAMAP-Rule" id="MF_00456"/>
    </source>
</evidence>
<evidence type="ECO:0000313" key="11">
    <source>
        <dbReference type="Proteomes" id="UP000266287"/>
    </source>
</evidence>
<dbReference type="InterPro" id="IPR015947">
    <property type="entry name" value="PUA-like_sf"/>
</dbReference>
<dbReference type="NCBIfam" id="TIGR01027">
    <property type="entry name" value="proB"/>
    <property type="match status" value="1"/>
</dbReference>
<feature type="binding site" evidence="8">
    <location>
        <begin position="180"/>
        <end position="181"/>
    </location>
    <ligand>
        <name>ATP</name>
        <dbReference type="ChEBI" id="CHEBI:30616"/>
    </ligand>
</feature>
<comment type="subcellular location">
    <subcellularLocation>
        <location evidence="8">Cytoplasm</location>
    </subcellularLocation>
</comment>
<dbReference type="InterPro" id="IPR011529">
    <property type="entry name" value="Glu_5kinase"/>
</dbReference>
<dbReference type="PIRSF" id="PIRSF000729">
    <property type="entry name" value="GK"/>
    <property type="match status" value="1"/>
</dbReference>
<evidence type="ECO:0000256" key="5">
    <source>
        <dbReference type="ARBA" id="ARBA00022741"/>
    </source>
</evidence>
<dbReference type="GO" id="GO:0055129">
    <property type="term" value="P:L-proline biosynthetic process"/>
    <property type="evidence" value="ECO:0007669"/>
    <property type="project" value="UniProtKB-UniRule"/>
</dbReference>
<dbReference type="InterPro" id="IPR036393">
    <property type="entry name" value="AceGlu_kinase-like_sf"/>
</dbReference>
<keyword evidence="2 8" id="KW-0028">Amino-acid biosynthesis</keyword>
<dbReference type="SMART" id="SM00359">
    <property type="entry name" value="PUA"/>
    <property type="match status" value="1"/>
</dbReference>
<dbReference type="InterPro" id="IPR036974">
    <property type="entry name" value="PUA_sf"/>
</dbReference>
<dbReference type="UniPathway" id="UPA00098">
    <property type="reaction ID" value="UER00359"/>
</dbReference>
<feature type="binding site" evidence="8">
    <location>
        <position position="21"/>
    </location>
    <ligand>
        <name>ATP</name>
        <dbReference type="ChEBI" id="CHEBI:30616"/>
    </ligand>
</feature>
<dbReference type="PANTHER" id="PTHR43654:SF1">
    <property type="entry name" value="ISOPENTENYL PHOSPHATE KINASE"/>
    <property type="match status" value="1"/>
</dbReference>
<name>A0A399FYC9_UNCN2</name>
<feature type="binding site" evidence="8">
    <location>
        <begin position="220"/>
        <end position="226"/>
    </location>
    <ligand>
        <name>ATP</name>
        <dbReference type="ChEBI" id="CHEBI:30616"/>
    </ligand>
</feature>
<comment type="similarity">
    <text evidence="8">Belongs to the glutamate 5-kinase family.</text>
</comment>
<dbReference type="EMBL" id="NDHY01000004">
    <property type="protein sequence ID" value="RII00380.1"/>
    <property type="molecule type" value="Genomic_DNA"/>
</dbReference>
<evidence type="ECO:0000256" key="2">
    <source>
        <dbReference type="ARBA" id="ARBA00022605"/>
    </source>
</evidence>
<dbReference type="AlphaFoldDB" id="A0A399FYC9"/>
<dbReference type="Gene3D" id="2.30.130.10">
    <property type="entry name" value="PUA domain"/>
    <property type="match status" value="1"/>
</dbReference>
<dbReference type="GO" id="GO:0005524">
    <property type="term" value="F:ATP binding"/>
    <property type="evidence" value="ECO:0007669"/>
    <property type="project" value="UniProtKB-KW"/>
</dbReference>
<dbReference type="CDD" id="cd04242">
    <property type="entry name" value="AAK_G5K_ProB"/>
    <property type="match status" value="1"/>
</dbReference>
<evidence type="ECO:0000256" key="7">
    <source>
        <dbReference type="ARBA" id="ARBA00022840"/>
    </source>
</evidence>
<dbReference type="Gene3D" id="3.40.1160.10">
    <property type="entry name" value="Acetylglutamate kinase-like"/>
    <property type="match status" value="1"/>
</dbReference>
<dbReference type="InterPro" id="IPR041739">
    <property type="entry name" value="G5K_ProB"/>
</dbReference>
<keyword evidence="7 8" id="KW-0067">ATP-binding</keyword>
<evidence type="ECO:0000313" key="10">
    <source>
        <dbReference type="EMBL" id="RII00380.1"/>
    </source>
</evidence>
<dbReference type="PRINTS" id="PR00474">
    <property type="entry name" value="GLU5KINASE"/>
</dbReference>
<feature type="domain" description="PUA" evidence="9">
    <location>
        <begin position="285"/>
        <end position="369"/>
    </location>
</feature>
<dbReference type="GO" id="GO:0004349">
    <property type="term" value="F:glutamate 5-kinase activity"/>
    <property type="evidence" value="ECO:0007669"/>
    <property type="project" value="UniProtKB-UniRule"/>
</dbReference>
<dbReference type="SUPFAM" id="SSF88697">
    <property type="entry name" value="PUA domain-like"/>
    <property type="match status" value="1"/>
</dbReference>
<dbReference type="PROSITE" id="PS50890">
    <property type="entry name" value="PUA"/>
    <property type="match status" value="1"/>
</dbReference>
<reference evidence="10 11" key="1">
    <citation type="submission" date="2018-08" db="EMBL/GenBank/DDBJ databases">
        <title>Draft genome of candidate division NPL-UPA2 bacterium Unc8 that adapted to ultra-basic serpentinizing groundwater.</title>
        <authorList>
            <person name="Ishii S."/>
            <person name="Suzuki S."/>
            <person name="Nealson K.H."/>
        </authorList>
    </citation>
    <scope>NUCLEOTIDE SEQUENCE [LARGE SCALE GENOMIC DNA]</scope>
    <source>
        <strain evidence="10">Unc8</strain>
    </source>
</reference>
<gene>
    <name evidence="8 10" type="primary">proB</name>
    <name evidence="10" type="ORF">B9J77_02535</name>
</gene>
<feature type="binding site" evidence="8">
    <location>
        <position position="61"/>
    </location>
    <ligand>
        <name>substrate</name>
    </ligand>
</feature>
<dbReference type="FunFam" id="3.40.1160.10:FF:000018">
    <property type="entry name" value="Glutamate 5-kinase"/>
    <property type="match status" value="1"/>
</dbReference>
<keyword evidence="1 8" id="KW-0963">Cytoplasm</keyword>
<dbReference type="GO" id="GO:0005829">
    <property type="term" value="C:cytosol"/>
    <property type="evidence" value="ECO:0007669"/>
    <property type="project" value="TreeGrafter"/>
</dbReference>
<dbReference type="PANTHER" id="PTHR43654">
    <property type="entry name" value="GLUTAMATE 5-KINASE"/>
    <property type="match status" value="1"/>
</dbReference>
<keyword evidence="4 8" id="KW-0808">Transferase</keyword>
<feature type="binding site" evidence="8">
    <location>
        <position position="160"/>
    </location>
    <ligand>
        <name>substrate</name>
    </ligand>
</feature>
<comment type="catalytic activity">
    <reaction evidence="8">
        <text>L-glutamate + ATP = L-glutamyl 5-phosphate + ADP</text>
        <dbReference type="Rhea" id="RHEA:14877"/>
        <dbReference type="ChEBI" id="CHEBI:29985"/>
        <dbReference type="ChEBI" id="CHEBI:30616"/>
        <dbReference type="ChEBI" id="CHEBI:58274"/>
        <dbReference type="ChEBI" id="CHEBI:456216"/>
        <dbReference type="EC" id="2.7.2.11"/>
    </reaction>
</comment>